<dbReference type="InterPro" id="IPR029063">
    <property type="entry name" value="SAM-dependent_MTases_sf"/>
</dbReference>
<dbReference type="Gene3D" id="3.40.50.150">
    <property type="entry name" value="Vaccinia Virus protein VP39"/>
    <property type="match status" value="1"/>
</dbReference>
<dbReference type="PANTHER" id="PTHR12303:SF13">
    <property type="match status" value="1"/>
</dbReference>
<dbReference type="SMART" id="SM01296">
    <property type="entry name" value="N2227"/>
    <property type="match status" value="1"/>
</dbReference>
<feature type="chain" id="PRO_5042520505" description="N2227-like protein" evidence="1">
    <location>
        <begin position="30"/>
        <end position="462"/>
    </location>
</feature>
<feature type="signal peptide" evidence="1">
    <location>
        <begin position="1"/>
        <end position="29"/>
    </location>
</feature>
<comment type="caution">
    <text evidence="2">The sequence shown here is derived from an EMBL/GenBank/DDBJ whole genome shotgun (WGS) entry which is preliminary data.</text>
</comment>
<evidence type="ECO:0008006" key="4">
    <source>
        <dbReference type="Google" id="ProtNLM"/>
    </source>
</evidence>
<dbReference type="InterPro" id="IPR012901">
    <property type="entry name" value="CARME"/>
</dbReference>
<organism evidence="2 3">
    <name type="scientific">Conoideocrella luteorostrata</name>
    <dbReference type="NCBI Taxonomy" id="1105319"/>
    <lineage>
        <taxon>Eukaryota</taxon>
        <taxon>Fungi</taxon>
        <taxon>Dikarya</taxon>
        <taxon>Ascomycota</taxon>
        <taxon>Pezizomycotina</taxon>
        <taxon>Sordariomycetes</taxon>
        <taxon>Hypocreomycetidae</taxon>
        <taxon>Hypocreales</taxon>
        <taxon>Clavicipitaceae</taxon>
        <taxon>Conoideocrella</taxon>
    </lineage>
</organism>
<evidence type="ECO:0000313" key="2">
    <source>
        <dbReference type="EMBL" id="KAK2605858.1"/>
    </source>
</evidence>
<reference evidence="2" key="1">
    <citation type="submission" date="2023-06" db="EMBL/GenBank/DDBJ databases">
        <title>Conoideocrella luteorostrata (Hypocreales: Clavicipitaceae), a potential biocontrol fungus for elongate hemlock scale in United States Christmas tree production areas.</title>
        <authorList>
            <person name="Barrett H."/>
            <person name="Lovett B."/>
            <person name="Macias A.M."/>
            <person name="Stajich J.E."/>
            <person name="Kasson M.T."/>
        </authorList>
    </citation>
    <scope>NUCLEOTIDE SEQUENCE</scope>
    <source>
        <strain evidence="2">ARSEF 14590</strain>
    </source>
</reference>
<evidence type="ECO:0000256" key="1">
    <source>
        <dbReference type="SAM" id="SignalP"/>
    </source>
</evidence>
<accession>A0AAJ0CTP1</accession>
<dbReference type="Proteomes" id="UP001251528">
    <property type="component" value="Unassembled WGS sequence"/>
</dbReference>
<protein>
    <recommendedName>
        <fullName evidence="4">N2227-like protein</fullName>
    </recommendedName>
</protein>
<dbReference type="GO" id="GO:0008757">
    <property type="term" value="F:S-adenosylmethionine-dependent methyltransferase activity"/>
    <property type="evidence" value="ECO:0007669"/>
    <property type="project" value="InterPro"/>
</dbReference>
<proteinExistence type="predicted"/>
<dbReference type="EMBL" id="JASWJB010000050">
    <property type="protein sequence ID" value="KAK2605858.1"/>
    <property type="molecule type" value="Genomic_DNA"/>
</dbReference>
<evidence type="ECO:0000313" key="3">
    <source>
        <dbReference type="Proteomes" id="UP001251528"/>
    </source>
</evidence>
<sequence length="462" mass="52658">MRICALRQVVVAGFTTLLVTATFPAVCSATSENSANEQQSVAATVPASNDASPDVVVEGHQVSVTFEQQQQQHQMQVSEASGRDIEKERLLSVMSRNHGTWSSNHPRYRLLDALHGFAKYYERQREDTDRLRGLYKHVSGAQRKFLEEHVSYSSKFKKVEQRLAHNQHVCDDIVQASLQFYNIGMNELQEHMRDREAEGRQADKISISQSLKHIVRDWTEEGSHERDKPFACLLGTLQRLFTERSRIDKPVKILLPGAGLGRLGHDISHLGGFEVTINEWSMFMNTAYRFLETQTRELSQSVSPFVDGWSHHATDANMQRGLRFPDVPIQSQNVLLVEGDFTTEFKNYSQHYDVVLTYFFIDTARNLMSYFDTIKYVLKRGGVWINLGPLLYGTGPFVQLSLEDIVTVSENMGFEFLETEEQCGVPTFGNPTVRSIKAAYQFDHKALTENAYSAQFWVARKL</sequence>
<keyword evidence="3" id="KW-1185">Reference proteome</keyword>
<gene>
    <name evidence="2" type="ORF">QQS21_003698</name>
</gene>
<dbReference type="Pfam" id="PF07942">
    <property type="entry name" value="CARME"/>
    <property type="match status" value="1"/>
</dbReference>
<dbReference type="PANTHER" id="PTHR12303">
    <property type="entry name" value="CARNOSINE N-METHYLTRANSFERASE"/>
    <property type="match status" value="1"/>
</dbReference>
<dbReference type="SUPFAM" id="SSF53335">
    <property type="entry name" value="S-adenosyl-L-methionine-dependent methyltransferases"/>
    <property type="match status" value="1"/>
</dbReference>
<dbReference type="AlphaFoldDB" id="A0AAJ0CTP1"/>
<keyword evidence="1" id="KW-0732">Signal</keyword>
<name>A0AAJ0CTP1_9HYPO</name>